<reference evidence="2 3" key="1">
    <citation type="submission" date="2022-05" db="EMBL/GenBank/DDBJ databases">
        <title>Genome Sequencing of Bee-Associated Microbes.</title>
        <authorList>
            <person name="Dunlap C."/>
        </authorList>
    </citation>
    <scope>NUCLEOTIDE SEQUENCE [LARGE SCALE GENOMIC DNA]</scope>
    <source>
        <strain evidence="2 3">NRRL B-04010</strain>
    </source>
</reference>
<organism evidence="2 3">
    <name type="scientific">Paenibacillus alvei</name>
    <name type="common">Bacillus alvei</name>
    <dbReference type="NCBI Taxonomy" id="44250"/>
    <lineage>
        <taxon>Bacteria</taxon>
        <taxon>Bacillati</taxon>
        <taxon>Bacillota</taxon>
        <taxon>Bacilli</taxon>
        <taxon>Bacillales</taxon>
        <taxon>Paenibacillaceae</taxon>
        <taxon>Paenibacillus</taxon>
    </lineage>
</organism>
<keyword evidence="1" id="KW-0812">Transmembrane</keyword>
<evidence type="ECO:0000313" key="3">
    <source>
        <dbReference type="Proteomes" id="UP001527181"/>
    </source>
</evidence>
<dbReference type="RefSeq" id="WP_268600195.1">
    <property type="nucleotide sequence ID" value="NZ_JAMDNP010000050.1"/>
</dbReference>
<accession>A0ABT4H2I7</accession>
<dbReference type="EMBL" id="JAMDNP010000050">
    <property type="protein sequence ID" value="MCY9763193.1"/>
    <property type="molecule type" value="Genomic_DNA"/>
</dbReference>
<keyword evidence="1" id="KW-1133">Transmembrane helix</keyword>
<proteinExistence type="predicted"/>
<keyword evidence="3" id="KW-1185">Reference proteome</keyword>
<gene>
    <name evidence="2" type="ORF">M5X12_21915</name>
</gene>
<sequence>MELRTSEWISTMLAIIAIIISIFSWWTSRRNTLAAERNALAAEKSAEAAIESNNHLRTKMEHDREEEVMRFQAYRALYKKRLLQKVREIHNAVLGKYQMNSPFSNEDVTIDRESIRHIPKDIIFSDDILIKYFSQEERAQIDQAWCSLRYLLKKYGIDDQELAGMEFSSQVISDFHRLIVMLERSI</sequence>
<feature type="transmembrane region" description="Helical" evidence="1">
    <location>
        <begin position="6"/>
        <end position="27"/>
    </location>
</feature>
<keyword evidence="1" id="KW-0472">Membrane</keyword>
<dbReference type="Proteomes" id="UP001527181">
    <property type="component" value="Unassembled WGS sequence"/>
</dbReference>
<name>A0ABT4H2I7_PAEAL</name>
<protein>
    <submittedName>
        <fullName evidence="2">Uncharacterized protein</fullName>
    </submittedName>
</protein>
<comment type="caution">
    <text evidence="2">The sequence shown here is derived from an EMBL/GenBank/DDBJ whole genome shotgun (WGS) entry which is preliminary data.</text>
</comment>
<evidence type="ECO:0000256" key="1">
    <source>
        <dbReference type="SAM" id="Phobius"/>
    </source>
</evidence>
<evidence type="ECO:0000313" key="2">
    <source>
        <dbReference type="EMBL" id="MCY9763193.1"/>
    </source>
</evidence>